<dbReference type="InterPro" id="IPR006150">
    <property type="entry name" value="Cys_repeat_1"/>
</dbReference>
<dbReference type="SMART" id="SM00289">
    <property type="entry name" value="WR1"/>
    <property type="match status" value="3"/>
</dbReference>
<evidence type="ECO:0000313" key="3">
    <source>
        <dbReference type="WBParaSite" id="nOo.2.0.1.t12477-RA"/>
    </source>
</evidence>
<dbReference type="EMBL" id="UYRW01010772">
    <property type="protein sequence ID" value="VDM99120.1"/>
    <property type="molecule type" value="Genomic_DNA"/>
</dbReference>
<evidence type="ECO:0000313" key="1">
    <source>
        <dbReference type="EMBL" id="VDM99120.1"/>
    </source>
</evidence>
<protein>
    <submittedName>
        <fullName evidence="3">EB domain-containing protein</fullName>
    </submittedName>
</protein>
<name>A0A182EWD1_ONCOC</name>
<keyword evidence="2" id="KW-1185">Reference proteome</keyword>
<dbReference type="Proteomes" id="UP000271087">
    <property type="component" value="Unassembled WGS sequence"/>
</dbReference>
<dbReference type="STRING" id="42157.A0A182EWD1"/>
<organism evidence="3">
    <name type="scientific">Onchocerca ochengi</name>
    <name type="common">Filarial nematode worm</name>
    <dbReference type="NCBI Taxonomy" id="42157"/>
    <lineage>
        <taxon>Eukaryota</taxon>
        <taxon>Metazoa</taxon>
        <taxon>Ecdysozoa</taxon>
        <taxon>Nematoda</taxon>
        <taxon>Chromadorea</taxon>
        <taxon>Rhabditida</taxon>
        <taxon>Spirurina</taxon>
        <taxon>Spiruromorpha</taxon>
        <taxon>Filarioidea</taxon>
        <taxon>Onchocercidae</taxon>
        <taxon>Onchocerca</taxon>
    </lineage>
</organism>
<dbReference type="OrthoDB" id="5912424at2759"/>
<sequence>VCENGVCCPLPVCSNGQIANKLCGYGNSCPIGYVCEGRGCCLEPLPLCPNGARAYQQCNRGVDCPPGFGCTATGACCLLSLEPVCPSNQNAICQCSSTNNCPPQTSCNMGTCCTSVNMYDHVPGTSCQTSSQCNGFDTHGAQCMQSICTCINGAASNGATCQQFNPAVLLQ</sequence>
<proteinExistence type="predicted"/>
<reference evidence="3" key="1">
    <citation type="submission" date="2016-06" db="UniProtKB">
        <authorList>
            <consortium name="WormBaseParasite"/>
        </authorList>
    </citation>
    <scope>IDENTIFICATION</scope>
</reference>
<dbReference type="WBParaSite" id="nOo.2.0.1.t12477-RA">
    <property type="protein sequence ID" value="nOo.2.0.1.t12477-RA"/>
    <property type="gene ID" value="nOo.2.0.1.g12477"/>
</dbReference>
<evidence type="ECO:0000313" key="2">
    <source>
        <dbReference type="Proteomes" id="UP000271087"/>
    </source>
</evidence>
<gene>
    <name evidence="1" type="ORF">NOO_LOCUS12477</name>
</gene>
<dbReference type="AlphaFoldDB" id="A0A182EWD1"/>
<accession>A0A182EWD1</accession>
<reference evidence="1 2" key="2">
    <citation type="submission" date="2018-08" db="EMBL/GenBank/DDBJ databases">
        <authorList>
            <person name="Laetsch R D."/>
            <person name="Stevens L."/>
            <person name="Kumar S."/>
            <person name="Blaxter L. M."/>
        </authorList>
    </citation>
    <scope>NUCLEOTIDE SEQUENCE [LARGE SCALE GENOMIC DNA]</scope>
</reference>